<evidence type="ECO:0000313" key="2">
    <source>
        <dbReference type="EMBL" id="MBB5713745.1"/>
    </source>
</evidence>
<reference evidence="2 3" key="1">
    <citation type="submission" date="2020-08" db="EMBL/GenBank/DDBJ databases">
        <title>Genomic Encyclopedia of Type Strains, Phase IV (KMG-IV): sequencing the most valuable type-strain genomes for metagenomic binning, comparative biology and taxonomic classification.</title>
        <authorList>
            <person name="Goeker M."/>
        </authorList>
    </citation>
    <scope>NUCLEOTIDE SEQUENCE [LARGE SCALE GENOMIC DNA]</scope>
    <source>
        <strain evidence="2 3">DSM 100044</strain>
    </source>
</reference>
<dbReference type="Proteomes" id="UP000546200">
    <property type="component" value="Unassembled WGS sequence"/>
</dbReference>
<evidence type="ECO:0000313" key="3">
    <source>
        <dbReference type="Proteomes" id="UP000546200"/>
    </source>
</evidence>
<feature type="transmembrane region" description="Helical" evidence="1">
    <location>
        <begin position="43"/>
        <end position="64"/>
    </location>
</feature>
<dbReference type="EMBL" id="JACIJK010000001">
    <property type="protein sequence ID" value="MBB5713745.1"/>
    <property type="molecule type" value="Genomic_DNA"/>
</dbReference>
<organism evidence="2 3">
    <name type="scientific">Sphingomonas aerophila</name>
    <dbReference type="NCBI Taxonomy" id="1344948"/>
    <lineage>
        <taxon>Bacteria</taxon>
        <taxon>Pseudomonadati</taxon>
        <taxon>Pseudomonadota</taxon>
        <taxon>Alphaproteobacteria</taxon>
        <taxon>Sphingomonadales</taxon>
        <taxon>Sphingomonadaceae</taxon>
        <taxon>Sphingomonas</taxon>
    </lineage>
</organism>
<keyword evidence="1" id="KW-0812">Transmembrane</keyword>
<dbReference type="AlphaFoldDB" id="A0A7W9BAP6"/>
<protein>
    <submittedName>
        <fullName evidence="2">Uncharacterized protein</fullName>
    </submittedName>
</protein>
<gene>
    <name evidence="2" type="ORF">FHS94_000564</name>
</gene>
<evidence type="ECO:0000256" key="1">
    <source>
        <dbReference type="SAM" id="Phobius"/>
    </source>
</evidence>
<keyword evidence="3" id="KW-1185">Reference proteome</keyword>
<proteinExistence type="predicted"/>
<keyword evidence="1" id="KW-1133">Transmembrane helix</keyword>
<feature type="transmembrane region" description="Helical" evidence="1">
    <location>
        <begin position="71"/>
        <end position="91"/>
    </location>
</feature>
<name>A0A7W9BAP6_9SPHN</name>
<comment type="caution">
    <text evidence="2">The sequence shown here is derived from an EMBL/GenBank/DDBJ whole genome shotgun (WGS) entry which is preliminary data.</text>
</comment>
<keyword evidence="1" id="KW-0472">Membrane</keyword>
<sequence length="229" mass="22969">MRATLAPSIALLAFKLIAVATLTTPAGLLPLELIAIPRTGFPLAGITLATVALVAVTLATVALVSITSVTITSVAIALTAVTLSGFALIATWRFGSLFVLVALVALAIEAVVEVAVEAVDVPVLAATTLLTLVEPATALVQDAKIVIGELQVIFGVDPIALHLGVAGQVLVLFVQLVGVAARPVVDPVAAIGPTGVAALTLTVTPATTTATAAGLPIVDQKSCPLPWVT</sequence>
<accession>A0A7W9BAP6</accession>